<dbReference type="Gene3D" id="3.40.630.170">
    <property type="match status" value="1"/>
</dbReference>
<dbReference type="GO" id="GO:0004379">
    <property type="term" value="F:glycylpeptide N-tetradecanoyltransferase activity"/>
    <property type="evidence" value="ECO:0007669"/>
    <property type="project" value="UniProtKB-EC"/>
</dbReference>
<dbReference type="InterPro" id="IPR022676">
    <property type="entry name" value="NMT_N"/>
</dbReference>
<proteinExistence type="inferred from homology"/>
<keyword evidence="4" id="KW-0012">Acyltransferase</keyword>
<dbReference type="SUPFAM" id="SSF55729">
    <property type="entry name" value="Acyl-CoA N-acyltransferases (Nat)"/>
    <property type="match status" value="2"/>
</dbReference>
<evidence type="ECO:0000256" key="5">
    <source>
        <dbReference type="SAM" id="Phobius"/>
    </source>
</evidence>
<keyword evidence="5" id="KW-1133">Transmembrane helix</keyword>
<organism evidence="7">
    <name type="scientific">viral metagenome</name>
    <dbReference type="NCBI Taxonomy" id="1070528"/>
    <lineage>
        <taxon>unclassified sequences</taxon>
        <taxon>metagenomes</taxon>
        <taxon>organismal metagenomes</taxon>
    </lineage>
</organism>
<dbReference type="AlphaFoldDB" id="A0A6C0HWJ7"/>
<evidence type="ECO:0000256" key="2">
    <source>
        <dbReference type="ARBA" id="ARBA00012923"/>
    </source>
</evidence>
<dbReference type="EMBL" id="MN740028">
    <property type="protein sequence ID" value="QHT84874.1"/>
    <property type="molecule type" value="Genomic_DNA"/>
</dbReference>
<feature type="transmembrane region" description="Helical" evidence="5">
    <location>
        <begin position="21"/>
        <end position="51"/>
    </location>
</feature>
<evidence type="ECO:0000256" key="1">
    <source>
        <dbReference type="ARBA" id="ARBA00009469"/>
    </source>
</evidence>
<keyword evidence="5" id="KW-0812">Transmembrane</keyword>
<evidence type="ECO:0000259" key="6">
    <source>
        <dbReference type="Pfam" id="PF01233"/>
    </source>
</evidence>
<accession>A0A6C0HWJ7</accession>
<evidence type="ECO:0000313" key="7">
    <source>
        <dbReference type="EMBL" id="QHT84874.1"/>
    </source>
</evidence>
<protein>
    <recommendedName>
        <fullName evidence="2">glycylpeptide N-tetradecanoyltransferase</fullName>
        <ecNumber evidence="2">2.3.1.97</ecNumber>
    </recommendedName>
</protein>
<evidence type="ECO:0000256" key="4">
    <source>
        <dbReference type="ARBA" id="ARBA00023315"/>
    </source>
</evidence>
<feature type="domain" description="Glycylpeptide N-tetradecanoyltransferase N-terminal" evidence="6">
    <location>
        <begin position="109"/>
        <end position="235"/>
    </location>
</feature>
<keyword evidence="3" id="KW-0808">Transferase</keyword>
<dbReference type="EC" id="2.3.1.97" evidence="2"/>
<dbReference type="Pfam" id="PF01233">
    <property type="entry name" value="NMT"/>
    <property type="match status" value="1"/>
</dbReference>
<sequence length="433" mass="51443">MNTIIYIYFKNRNRLFRFFQYIYLIIICMFYILYFYILYLLLFIFIIIVALCAYIKIQFRFWSEQPVFHVYDFRYYLFPPGIINFELPEKNRWTNFKNIETIKYSDNVDLKLKQFTHFIRQNYLQNGENQFNPTKENIGAYFSGHNSSSFFSYYYDDEILIDSKTSEQILNKKMIGAMTSRPIRISINKTKDAFFSAYYVDYLCVDKSKRKQNIAPQLIQTHHYNQRLLNKNIVVSLFKREGEVTGIVPLCIYKTYCFDMTPWAKPPALLPYVALVEVGKTNIHHLLEFFKENNERKFDICIMTEIGNIMELIKTHNIFVYMITTGGEVLCAYFFRDSCVSLKKGTDCLCCFASINCCKNDGLFAHGYKVALWKIHERMTRFKYAVIENISDNDVIVNNLLKKSRPIIVNPAAYFFYNFAYHTFNPKKVLVIN</sequence>
<name>A0A6C0HWJ7_9ZZZZ</name>
<dbReference type="InterPro" id="IPR016181">
    <property type="entry name" value="Acyl_CoA_acyltransferase"/>
</dbReference>
<evidence type="ECO:0000256" key="3">
    <source>
        <dbReference type="ARBA" id="ARBA00022679"/>
    </source>
</evidence>
<keyword evidence="5" id="KW-0472">Membrane</keyword>
<reference evidence="7" key="1">
    <citation type="journal article" date="2020" name="Nature">
        <title>Giant virus diversity and host interactions through global metagenomics.</title>
        <authorList>
            <person name="Schulz F."/>
            <person name="Roux S."/>
            <person name="Paez-Espino D."/>
            <person name="Jungbluth S."/>
            <person name="Walsh D.A."/>
            <person name="Denef V.J."/>
            <person name="McMahon K.D."/>
            <person name="Konstantinidis K.T."/>
            <person name="Eloe-Fadrosh E.A."/>
            <person name="Kyrpides N.C."/>
            <person name="Woyke T."/>
        </authorList>
    </citation>
    <scope>NUCLEOTIDE SEQUENCE</scope>
    <source>
        <strain evidence="7">GVMAG-M-3300023184-178</strain>
    </source>
</reference>
<comment type="similarity">
    <text evidence="1">Belongs to the NMT family.</text>
</comment>